<dbReference type="AlphaFoldDB" id="A0A1A9X024"/>
<evidence type="ECO:0000313" key="3">
    <source>
        <dbReference type="EnsemblMetazoa" id="GBRI039285-PA"/>
    </source>
</evidence>
<reference evidence="3" key="2">
    <citation type="submission" date="2020-05" db="UniProtKB">
        <authorList>
            <consortium name="EnsemblMetazoa"/>
        </authorList>
    </citation>
    <scope>IDENTIFICATION</scope>
    <source>
        <strain evidence="3">IAEA</strain>
    </source>
</reference>
<comment type="similarity">
    <text evidence="1">Belongs to the C19orf12 family.</text>
</comment>
<dbReference type="InterPro" id="IPR033369">
    <property type="entry name" value="C19orf12"/>
</dbReference>
<proteinExistence type="inferred from homology"/>
<evidence type="ECO:0000256" key="1">
    <source>
        <dbReference type="ARBA" id="ARBA00029457"/>
    </source>
</evidence>
<dbReference type="PANTHER" id="PTHR31493">
    <property type="entry name" value="NAZO FAMILY MEMBER"/>
    <property type="match status" value="1"/>
</dbReference>
<evidence type="ECO:0000313" key="4">
    <source>
        <dbReference type="Proteomes" id="UP000091820"/>
    </source>
</evidence>
<dbReference type="STRING" id="37001.A0A1A9X024"/>
<dbReference type="EnsemblMetazoa" id="GBRI039285-RA">
    <property type="protein sequence ID" value="GBRI039285-PA"/>
    <property type="gene ID" value="GBRI039285"/>
</dbReference>
<dbReference type="PANTHER" id="PTHR31493:SF1">
    <property type="entry name" value="PROTEIN C19ORF12"/>
    <property type="match status" value="1"/>
</dbReference>
<sequence length="347" mass="38186">MPIDNIEIIRAISVIADERMVRVTVKQCGKGAVICAASSFVGGMLLGPLGLALGGAAGGLAAYKTTQGSFRPLAEVLINDLSDTQKERLVNHVRRAVEQFHPSDLVMLAPLILNNVAIQDAVLKTIYSFIVYTFTELIPNQRLLDPSLLRMFDLLFQASDCNTDNQLQMSVYNEKIQELQHEMEECTKQSDRLQNDLENIRERCLVIEGQEICNSCDTYLLVLVDNQGFRVVIKRSAVGGIIGFFSLGLGGLLLGPYGFLAGGLIGGLAAYGLSEDFRPLPDVLMDLSDTEKQKLINHLKEAAKKIEIDDIAVLISLIQSHQQTKTAILEASVGFINNELRLKILDR</sequence>
<accession>A0A1A9X024</accession>
<dbReference type="Proteomes" id="UP000091820">
    <property type="component" value="Unassembled WGS sequence"/>
</dbReference>
<name>A0A1A9X024_9MUSC</name>
<dbReference type="Pfam" id="PF20721">
    <property type="entry name" value="C19orf12"/>
    <property type="match status" value="2"/>
</dbReference>
<keyword evidence="2" id="KW-0175">Coiled coil</keyword>
<dbReference type="VEuPathDB" id="VectorBase:GBRI039285"/>
<reference evidence="4" key="1">
    <citation type="submission" date="2014-03" db="EMBL/GenBank/DDBJ databases">
        <authorList>
            <person name="Aksoy S."/>
            <person name="Warren W."/>
            <person name="Wilson R.K."/>
        </authorList>
    </citation>
    <scope>NUCLEOTIDE SEQUENCE [LARGE SCALE GENOMIC DNA]</scope>
    <source>
        <strain evidence="4">IAEA</strain>
    </source>
</reference>
<protein>
    <submittedName>
        <fullName evidence="3">Uncharacterized protein</fullName>
    </submittedName>
</protein>
<organism evidence="3 4">
    <name type="scientific">Glossina brevipalpis</name>
    <dbReference type="NCBI Taxonomy" id="37001"/>
    <lineage>
        <taxon>Eukaryota</taxon>
        <taxon>Metazoa</taxon>
        <taxon>Ecdysozoa</taxon>
        <taxon>Arthropoda</taxon>
        <taxon>Hexapoda</taxon>
        <taxon>Insecta</taxon>
        <taxon>Pterygota</taxon>
        <taxon>Neoptera</taxon>
        <taxon>Endopterygota</taxon>
        <taxon>Diptera</taxon>
        <taxon>Brachycera</taxon>
        <taxon>Muscomorpha</taxon>
        <taxon>Hippoboscoidea</taxon>
        <taxon>Glossinidae</taxon>
        <taxon>Glossina</taxon>
    </lineage>
</organism>
<keyword evidence="4" id="KW-1185">Reference proteome</keyword>
<feature type="coiled-coil region" evidence="2">
    <location>
        <begin position="169"/>
        <end position="203"/>
    </location>
</feature>
<evidence type="ECO:0000256" key="2">
    <source>
        <dbReference type="SAM" id="Coils"/>
    </source>
</evidence>